<dbReference type="AlphaFoldDB" id="A0A2T1D854"/>
<dbReference type="InterPro" id="IPR049250">
    <property type="entry name" value="DUF6883"/>
</dbReference>
<name>A0A2T1D854_9CYAN</name>
<organism evidence="2 3">
    <name type="scientific">Phormidesmis priestleyi ULC007</name>
    <dbReference type="NCBI Taxonomy" id="1920490"/>
    <lineage>
        <taxon>Bacteria</taxon>
        <taxon>Bacillati</taxon>
        <taxon>Cyanobacteriota</taxon>
        <taxon>Cyanophyceae</taxon>
        <taxon>Leptolyngbyales</taxon>
        <taxon>Leptolyngbyaceae</taxon>
        <taxon>Phormidesmis</taxon>
    </lineage>
</organism>
<evidence type="ECO:0000313" key="3">
    <source>
        <dbReference type="Proteomes" id="UP000238634"/>
    </source>
</evidence>
<dbReference type="STRING" id="1920490.GCA_001895925_02410"/>
<dbReference type="OrthoDB" id="5801353at2"/>
<comment type="caution">
    <text evidence="2">The sequence shown here is derived from an EMBL/GenBank/DDBJ whole genome shotgun (WGS) entry which is preliminary data.</text>
</comment>
<sequence length="109" mass="12220">MKLPNGDQAIIPIAKLLGYCLNPDHPKGKHKAKVFKSALGITAENVERLDQLIRQAAIEGEIVQEQVTEFGQEFKLDWTLPDTNAVQLRTIWIIPQDSTEPQLVSAFIK</sequence>
<keyword evidence="3" id="KW-1185">Reference proteome</keyword>
<reference evidence="2 3" key="2">
    <citation type="submission" date="2018-03" db="EMBL/GenBank/DDBJ databases">
        <title>The ancient ancestry and fast evolution of plastids.</title>
        <authorList>
            <person name="Moore K.R."/>
            <person name="Magnabosco C."/>
            <person name="Momper L."/>
            <person name="Gold D.A."/>
            <person name="Bosak T."/>
            <person name="Fournier G.P."/>
        </authorList>
    </citation>
    <scope>NUCLEOTIDE SEQUENCE [LARGE SCALE GENOMIC DNA]</scope>
    <source>
        <strain evidence="2 3">ULC007</strain>
    </source>
</reference>
<feature type="domain" description="DUF6883" evidence="1">
    <location>
        <begin position="2"/>
        <end position="108"/>
    </location>
</feature>
<protein>
    <recommendedName>
        <fullName evidence="1">DUF6883 domain-containing protein</fullName>
    </recommendedName>
</protein>
<accession>A0A2T1D854</accession>
<dbReference type="RefSeq" id="WP_073074616.1">
    <property type="nucleotide sequence ID" value="NZ_MPPI01000041.1"/>
</dbReference>
<gene>
    <name evidence="2" type="ORF">C7B65_21100</name>
</gene>
<dbReference type="Pfam" id="PF21814">
    <property type="entry name" value="DUF6883"/>
    <property type="match status" value="1"/>
</dbReference>
<dbReference type="EMBL" id="PVWG01000039">
    <property type="protein sequence ID" value="PSB16624.1"/>
    <property type="molecule type" value="Genomic_DNA"/>
</dbReference>
<proteinExistence type="predicted"/>
<evidence type="ECO:0000313" key="2">
    <source>
        <dbReference type="EMBL" id="PSB16624.1"/>
    </source>
</evidence>
<dbReference type="Proteomes" id="UP000238634">
    <property type="component" value="Unassembled WGS sequence"/>
</dbReference>
<reference evidence="2 3" key="1">
    <citation type="submission" date="2018-02" db="EMBL/GenBank/DDBJ databases">
        <authorList>
            <person name="Cohen D.B."/>
            <person name="Kent A.D."/>
        </authorList>
    </citation>
    <scope>NUCLEOTIDE SEQUENCE [LARGE SCALE GENOMIC DNA]</scope>
    <source>
        <strain evidence="2 3">ULC007</strain>
    </source>
</reference>
<evidence type="ECO:0000259" key="1">
    <source>
        <dbReference type="Pfam" id="PF21814"/>
    </source>
</evidence>